<feature type="domain" description="Major facilitator superfamily (MFS) profile" evidence="8">
    <location>
        <begin position="45"/>
        <end position="524"/>
    </location>
</feature>
<dbReference type="PANTHER" id="PTHR24064">
    <property type="entry name" value="SOLUTE CARRIER FAMILY 22 MEMBER"/>
    <property type="match status" value="1"/>
</dbReference>
<feature type="transmembrane region" description="Helical" evidence="7">
    <location>
        <begin position="149"/>
        <end position="168"/>
    </location>
</feature>
<feature type="transmembrane region" description="Helical" evidence="7">
    <location>
        <begin position="231"/>
        <end position="251"/>
    </location>
</feature>
<organism evidence="9 10">
    <name type="scientific">Dioszegia hungarica</name>
    <dbReference type="NCBI Taxonomy" id="4972"/>
    <lineage>
        <taxon>Eukaryota</taxon>
        <taxon>Fungi</taxon>
        <taxon>Dikarya</taxon>
        <taxon>Basidiomycota</taxon>
        <taxon>Agaricomycotina</taxon>
        <taxon>Tremellomycetes</taxon>
        <taxon>Tremellales</taxon>
        <taxon>Bulleribasidiaceae</taxon>
        <taxon>Dioszegia</taxon>
    </lineage>
</organism>
<keyword evidence="10" id="KW-1185">Reference proteome</keyword>
<dbReference type="EMBL" id="JAKWFO010000003">
    <property type="protein sequence ID" value="KAI9638610.1"/>
    <property type="molecule type" value="Genomic_DNA"/>
</dbReference>
<dbReference type="RefSeq" id="XP_052948387.1">
    <property type="nucleotide sequence ID" value="XM_053092239.1"/>
</dbReference>
<dbReference type="SUPFAM" id="SSF103473">
    <property type="entry name" value="MFS general substrate transporter"/>
    <property type="match status" value="1"/>
</dbReference>
<feature type="transmembrane region" description="Helical" evidence="7">
    <location>
        <begin position="124"/>
        <end position="143"/>
    </location>
</feature>
<keyword evidence="6 7" id="KW-0472">Membrane</keyword>
<evidence type="ECO:0000313" key="9">
    <source>
        <dbReference type="EMBL" id="KAI9638610.1"/>
    </source>
</evidence>
<feature type="transmembrane region" description="Helical" evidence="7">
    <location>
        <begin position="373"/>
        <end position="391"/>
    </location>
</feature>
<dbReference type="InterPro" id="IPR005829">
    <property type="entry name" value="Sugar_transporter_CS"/>
</dbReference>
<reference evidence="9" key="1">
    <citation type="journal article" date="2022" name="G3 (Bethesda)">
        <title>High quality genome of the basidiomycete yeast Dioszegia hungarica PDD-24b-2 isolated from cloud water.</title>
        <authorList>
            <person name="Jarrige D."/>
            <person name="Haridas S."/>
            <person name="Bleykasten-Grosshans C."/>
            <person name="Joly M."/>
            <person name="Nadalig T."/>
            <person name="Sancelme M."/>
            <person name="Vuilleumier S."/>
            <person name="Grigoriev I.V."/>
            <person name="Amato P."/>
            <person name="Bringel F."/>
        </authorList>
    </citation>
    <scope>NUCLEOTIDE SEQUENCE</scope>
    <source>
        <strain evidence="9">PDD-24b-2</strain>
    </source>
</reference>
<dbReference type="GO" id="GO:0016020">
    <property type="term" value="C:membrane"/>
    <property type="evidence" value="ECO:0007669"/>
    <property type="project" value="UniProtKB-SubCell"/>
</dbReference>
<dbReference type="Gene3D" id="1.20.1250.20">
    <property type="entry name" value="MFS general substrate transporter like domains"/>
    <property type="match status" value="2"/>
</dbReference>
<dbReference type="InterPro" id="IPR036259">
    <property type="entry name" value="MFS_trans_sf"/>
</dbReference>
<evidence type="ECO:0000256" key="3">
    <source>
        <dbReference type="ARBA" id="ARBA00022592"/>
    </source>
</evidence>
<dbReference type="GeneID" id="77731444"/>
<dbReference type="GO" id="GO:0005315">
    <property type="term" value="F:phosphate transmembrane transporter activity"/>
    <property type="evidence" value="ECO:0007669"/>
    <property type="project" value="InterPro"/>
</dbReference>
<protein>
    <submittedName>
        <fullName evidence="9">Inorganic phosphate transporter</fullName>
    </submittedName>
</protein>
<dbReference type="PROSITE" id="PS00217">
    <property type="entry name" value="SUGAR_TRANSPORT_2"/>
    <property type="match status" value="1"/>
</dbReference>
<name>A0AA38LWP8_9TREE</name>
<dbReference type="NCBIfam" id="TIGR00887">
    <property type="entry name" value="2A0109"/>
    <property type="match status" value="1"/>
</dbReference>
<dbReference type="Pfam" id="PF00083">
    <property type="entry name" value="Sugar_tr"/>
    <property type="match status" value="1"/>
</dbReference>
<dbReference type="InterPro" id="IPR020846">
    <property type="entry name" value="MFS_dom"/>
</dbReference>
<accession>A0AA38LWP8</accession>
<gene>
    <name evidence="9" type="ORF">MKK02DRAFT_43009</name>
</gene>
<evidence type="ECO:0000256" key="1">
    <source>
        <dbReference type="ARBA" id="ARBA00004141"/>
    </source>
</evidence>
<dbReference type="AlphaFoldDB" id="A0AA38LWP8"/>
<proteinExistence type="predicted"/>
<dbReference type="InterPro" id="IPR004738">
    <property type="entry name" value="Phos_permease"/>
</dbReference>
<dbReference type="InterPro" id="IPR005828">
    <property type="entry name" value="MFS_sugar_transport-like"/>
</dbReference>
<feature type="transmembrane region" description="Helical" evidence="7">
    <location>
        <begin position="497"/>
        <end position="519"/>
    </location>
</feature>
<evidence type="ECO:0000313" key="10">
    <source>
        <dbReference type="Proteomes" id="UP001164286"/>
    </source>
</evidence>
<comment type="caution">
    <text evidence="9">The sequence shown here is derived from an EMBL/GenBank/DDBJ whole genome shotgun (WGS) entry which is preliminary data.</text>
</comment>
<evidence type="ECO:0000256" key="2">
    <source>
        <dbReference type="ARBA" id="ARBA00022448"/>
    </source>
</evidence>
<keyword evidence="3" id="KW-0592">Phosphate transport</keyword>
<evidence type="ECO:0000259" key="8">
    <source>
        <dbReference type="PROSITE" id="PS50850"/>
    </source>
</evidence>
<evidence type="ECO:0000256" key="7">
    <source>
        <dbReference type="SAM" id="Phobius"/>
    </source>
</evidence>
<keyword evidence="5 7" id="KW-1133">Transmembrane helix</keyword>
<dbReference type="CDD" id="cd17364">
    <property type="entry name" value="MFS_PhT"/>
    <property type="match status" value="1"/>
</dbReference>
<dbReference type="PROSITE" id="PS00216">
    <property type="entry name" value="SUGAR_TRANSPORT_1"/>
    <property type="match status" value="1"/>
</dbReference>
<dbReference type="PROSITE" id="PS50850">
    <property type="entry name" value="MFS"/>
    <property type="match status" value="1"/>
</dbReference>
<dbReference type="Proteomes" id="UP001164286">
    <property type="component" value="Unassembled WGS sequence"/>
</dbReference>
<keyword evidence="2" id="KW-0813">Transport</keyword>
<evidence type="ECO:0000256" key="4">
    <source>
        <dbReference type="ARBA" id="ARBA00022692"/>
    </source>
</evidence>
<evidence type="ECO:0000256" key="6">
    <source>
        <dbReference type="ARBA" id="ARBA00023136"/>
    </source>
</evidence>
<comment type="subcellular location">
    <subcellularLocation>
        <location evidence="1">Membrane</location>
        <topology evidence="1">Multi-pass membrane protein</topology>
    </subcellularLocation>
</comment>
<sequence length="556" mass="59898">MSEIDQMHGSKELDNNQMVNTAGERRRAALAEIDDAPFGWRQVKVCLVAGVGFFTDAYDIFSINIAALAIGYVYHAPTGANGTVGGASTANQDLGIKVAHSVGTLFGQLCFGYLADRIGRKRMYGIELIIIIIGTLGVAVAGAAPGVSIYGVIIMWRFVMGVGIGGDYPLSAVITSEFAAKRIRGRMMAAVFSAQGWGNLAAGIVALIAIVALKNSVLADNPAYYVSVDQFWRIVIGMGMVPAVIALYFRLTIPETPRYTMDVERNITQGANDANQYLATGTFNKDPDAAVVERAEMPKASWKDFCHHFGQWKNGKVLFGTAFSWFALDVAFYGLGLNSSTILTTIGFGNYTTGADVQTNIYQSIYNSSVGNIILAVGGLIPGYYATMLLVDKWGRKPIQLMGFAVLTAIFICMGFGYEKLIASNEGKKAFVFLYCLANFFQNFGPNTTTFIVPGEVFPTRYRSTAHGISAASGKLGAIVAQVGFSRLKDIGGTNAFIGHILEIFALFMLLGFFATLLIPETKGMSLEDLSNEDQSDFVGGSKIAHVREERSSGSL</sequence>
<dbReference type="GO" id="GO:0006817">
    <property type="term" value="P:phosphate ion transport"/>
    <property type="evidence" value="ECO:0007669"/>
    <property type="project" value="UniProtKB-KW"/>
</dbReference>
<feature type="transmembrane region" description="Helical" evidence="7">
    <location>
        <begin position="398"/>
        <end position="418"/>
    </location>
</feature>
<feature type="transmembrane region" description="Helical" evidence="7">
    <location>
        <begin position="189"/>
        <end position="211"/>
    </location>
</feature>
<evidence type="ECO:0000256" key="5">
    <source>
        <dbReference type="ARBA" id="ARBA00022989"/>
    </source>
</evidence>
<keyword evidence="4 7" id="KW-0812">Transmembrane</keyword>